<organism evidence="2 3">
    <name type="scientific">Letharia columbiana</name>
    <dbReference type="NCBI Taxonomy" id="112416"/>
    <lineage>
        <taxon>Eukaryota</taxon>
        <taxon>Fungi</taxon>
        <taxon>Dikarya</taxon>
        <taxon>Ascomycota</taxon>
        <taxon>Pezizomycotina</taxon>
        <taxon>Lecanoromycetes</taxon>
        <taxon>OSLEUM clade</taxon>
        <taxon>Lecanoromycetidae</taxon>
        <taxon>Lecanorales</taxon>
        <taxon>Lecanorineae</taxon>
        <taxon>Parmeliaceae</taxon>
        <taxon>Letharia</taxon>
    </lineage>
</organism>
<accession>A0A8H6L8J5</accession>
<feature type="region of interest" description="Disordered" evidence="1">
    <location>
        <begin position="22"/>
        <end position="55"/>
    </location>
</feature>
<dbReference type="AlphaFoldDB" id="A0A8H6L8J5"/>
<evidence type="ECO:0000313" key="2">
    <source>
        <dbReference type="EMBL" id="KAF6239736.1"/>
    </source>
</evidence>
<keyword evidence="3" id="KW-1185">Reference proteome</keyword>
<comment type="caution">
    <text evidence="2">The sequence shown here is derived from an EMBL/GenBank/DDBJ whole genome shotgun (WGS) entry which is preliminary data.</text>
</comment>
<gene>
    <name evidence="2" type="ORF">HO173_002282</name>
</gene>
<protein>
    <submittedName>
        <fullName evidence="2">Uncharacterized protein</fullName>
    </submittedName>
</protein>
<evidence type="ECO:0000256" key="1">
    <source>
        <dbReference type="SAM" id="MobiDB-lite"/>
    </source>
</evidence>
<reference evidence="2 3" key="1">
    <citation type="journal article" date="2020" name="Genomics">
        <title>Complete, high-quality genomes from long-read metagenomic sequencing of two wolf lichen thalli reveals enigmatic genome architecture.</title>
        <authorList>
            <person name="McKenzie S.K."/>
            <person name="Walston R.F."/>
            <person name="Allen J.L."/>
        </authorList>
    </citation>
    <scope>NUCLEOTIDE SEQUENCE [LARGE SCALE GENOMIC DNA]</scope>
    <source>
        <strain evidence="2">WasteWater2</strain>
    </source>
</reference>
<name>A0A8H6L8J5_9LECA</name>
<dbReference type="GeneID" id="59283956"/>
<evidence type="ECO:0000313" key="3">
    <source>
        <dbReference type="Proteomes" id="UP000578531"/>
    </source>
</evidence>
<proteinExistence type="predicted"/>
<sequence>MPPRMPKKLHRCRLHPSQKLALNLPTPRLPGRSAALGPDRHVDTDDRHPHRSVPATYKIPIGRPMVYAAMYRQIWAMHRCESVLAKTRARQETSPGFGATL</sequence>
<dbReference type="EMBL" id="JACCJC010000005">
    <property type="protein sequence ID" value="KAF6239736.1"/>
    <property type="molecule type" value="Genomic_DNA"/>
</dbReference>
<dbReference type="RefSeq" id="XP_037169011.1">
    <property type="nucleotide sequence ID" value="XM_037304216.1"/>
</dbReference>
<dbReference type="Proteomes" id="UP000578531">
    <property type="component" value="Unassembled WGS sequence"/>
</dbReference>
<feature type="compositionally biased region" description="Basic and acidic residues" evidence="1">
    <location>
        <begin position="38"/>
        <end position="48"/>
    </location>
</feature>